<dbReference type="Proteomes" id="UP001586593">
    <property type="component" value="Unassembled WGS sequence"/>
</dbReference>
<feature type="region of interest" description="Disordered" evidence="1">
    <location>
        <begin position="168"/>
        <end position="229"/>
    </location>
</feature>
<reference evidence="2 3" key="1">
    <citation type="journal article" date="2024" name="Commun. Biol.">
        <title>Comparative genomic analysis of thermophilic fungi reveals convergent evolutionary adaptations and gene losses.</title>
        <authorList>
            <person name="Steindorff A.S."/>
            <person name="Aguilar-Pontes M.V."/>
            <person name="Robinson A.J."/>
            <person name="Andreopoulos B."/>
            <person name="LaButti K."/>
            <person name="Kuo A."/>
            <person name="Mondo S."/>
            <person name="Riley R."/>
            <person name="Otillar R."/>
            <person name="Haridas S."/>
            <person name="Lipzen A."/>
            <person name="Grimwood J."/>
            <person name="Schmutz J."/>
            <person name="Clum A."/>
            <person name="Reid I.D."/>
            <person name="Moisan M.C."/>
            <person name="Butler G."/>
            <person name="Nguyen T.T.M."/>
            <person name="Dewar K."/>
            <person name="Conant G."/>
            <person name="Drula E."/>
            <person name="Henrissat B."/>
            <person name="Hansel C."/>
            <person name="Singer S."/>
            <person name="Hutchinson M.I."/>
            <person name="de Vries R.P."/>
            <person name="Natvig D.O."/>
            <person name="Powell A.J."/>
            <person name="Tsang A."/>
            <person name="Grigoriev I.V."/>
        </authorList>
    </citation>
    <scope>NUCLEOTIDE SEQUENCE [LARGE SCALE GENOMIC DNA]</scope>
    <source>
        <strain evidence="2 3">ATCC 24622</strain>
    </source>
</reference>
<protein>
    <submittedName>
        <fullName evidence="2">Uncharacterized protein</fullName>
    </submittedName>
</protein>
<sequence length="229" mass="24859">MTLCHDRLRMPAGWPVAWPISRDHEGGTDPGRPWCIIPLTTTRGILCPWPSLVQPYGTFRSVMYIDPGHDPVVCPPCWLVGWFGFVRLVCRCSSSPFSQGNSADAAAHRSDLAPRYVHSPTPLPFLTSCDTGTVSHHDWAATRLSSPPWRQLGSPTLPFAPAIAESASAVSHRPETPLSPAPFQTDTSVVVPNKKQNSVSLKGPDSSSPVTGRAHATSRPRSDTSSRYV</sequence>
<evidence type="ECO:0000313" key="3">
    <source>
        <dbReference type="Proteomes" id="UP001586593"/>
    </source>
</evidence>
<gene>
    <name evidence="2" type="ORF">VTK73DRAFT_9384</name>
</gene>
<comment type="caution">
    <text evidence="2">The sequence shown here is derived from an EMBL/GenBank/DDBJ whole genome shotgun (WGS) entry which is preliminary data.</text>
</comment>
<name>A0ABR3W2M4_9PEZI</name>
<evidence type="ECO:0000313" key="2">
    <source>
        <dbReference type="EMBL" id="KAL1851684.1"/>
    </source>
</evidence>
<feature type="compositionally biased region" description="Basic and acidic residues" evidence="1">
    <location>
        <begin position="220"/>
        <end position="229"/>
    </location>
</feature>
<accession>A0ABR3W2M4</accession>
<evidence type="ECO:0000256" key="1">
    <source>
        <dbReference type="SAM" id="MobiDB-lite"/>
    </source>
</evidence>
<feature type="compositionally biased region" description="Polar residues" evidence="1">
    <location>
        <begin position="182"/>
        <end position="210"/>
    </location>
</feature>
<dbReference type="EMBL" id="JAZHXJ010000775">
    <property type="protein sequence ID" value="KAL1851684.1"/>
    <property type="molecule type" value="Genomic_DNA"/>
</dbReference>
<proteinExistence type="predicted"/>
<organism evidence="2 3">
    <name type="scientific">Phialemonium thermophilum</name>
    <dbReference type="NCBI Taxonomy" id="223376"/>
    <lineage>
        <taxon>Eukaryota</taxon>
        <taxon>Fungi</taxon>
        <taxon>Dikarya</taxon>
        <taxon>Ascomycota</taxon>
        <taxon>Pezizomycotina</taxon>
        <taxon>Sordariomycetes</taxon>
        <taxon>Sordariomycetidae</taxon>
        <taxon>Cephalothecales</taxon>
        <taxon>Cephalothecaceae</taxon>
        <taxon>Phialemonium</taxon>
    </lineage>
</organism>
<keyword evidence="3" id="KW-1185">Reference proteome</keyword>